<sequence length="287" mass="32799">MRILKSSVIIIGALSLTGYLHADQPGPAIYIKHKIDNASVRKMLKFRWKLCADEKKMLQTAKNSNIITYPIMEQALKDDRPDYDIDAVLDTPTNWNIYGIESEREYFLNDKYASYKELTAYSLSEDGRCSIISKIKKSAVIDDGKFRYLLNFPKKVAVKFRSGVVIFQENNKRLGSQENETALLAITEKLSVGDMTLPASTGSEKVVGSYRCDYKAISSQSRSKICYWDRMNYYPSVMNRPVILKSITFIGNDKNIKQAEIFEVNKKIDTGKFAPNPEFKIDDRSNY</sequence>
<dbReference type="AlphaFoldDB" id="A0A3B1AHX8"/>
<accession>A0A3B1AHX8</accession>
<gene>
    <name evidence="1" type="ORF">MNBD_GAMMA21-1646</name>
</gene>
<organism evidence="1">
    <name type="scientific">hydrothermal vent metagenome</name>
    <dbReference type="NCBI Taxonomy" id="652676"/>
    <lineage>
        <taxon>unclassified sequences</taxon>
        <taxon>metagenomes</taxon>
        <taxon>ecological metagenomes</taxon>
    </lineage>
</organism>
<reference evidence="1" key="1">
    <citation type="submission" date="2018-06" db="EMBL/GenBank/DDBJ databases">
        <authorList>
            <person name="Zhirakovskaya E."/>
        </authorList>
    </citation>
    <scope>NUCLEOTIDE SEQUENCE</scope>
</reference>
<protein>
    <submittedName>
        <fullName evidence="1">Uncharacterized protein</fullName>
    </submittedName>
</protein>
<name>A0A3B1AHX8_9ZZZZ</name>
<proteinExistence type="predicted"/>
<evidence type="ECO:0000313" key="1">
    <source>
        <dbReference type="EMBL" id="VAW99582.1"/>
    </source>
</evidence>
<dbReference type="EMBL" id="UOFR01000069">
    <property type="protein sequence ID" value="VAW99582.1"/>
    <property type="molecule type" value="Genomic_DNA"/>
</dbReference>